<dbReference type="RefSeq" id="XP_067081389.1">
    <property type="nucleotide sequence ID" value="XM_067225288.1"/>
</dbReference>
<accession>A0A1G4IER0</accession>
<proteinExistence type="predicted"/>
<evidence type="ECO:0000313" key="3">
    <source>
        <dbReference type="EMBL" id="SCU70612.1"/>
    </source>
</evidence>
<dbReference type="GeneID" id="92376126"/>
<sequence>MPRTSRAATPEGNNASPQVARNIGGLMRRPRDEDVAPPPAQPPQIRQRNEWGPNWTMDSEVRDVLLEDVPLQRYEVLRNMKLRDFLMQKFSTTYDTQNVAMGTFAKNPRRNIDNAEIL</sequence>
<feature type="region of interest" description="Disordered" evidence="1">
    <location>
        <begin position="1"/>
        <end position="53"/>
    </location>
</feature>
<reference evidence="3" key="1">
    <citation type="submission" date="2016-09" db="EMBL/GenBank/DDBJ databases">
        <authorList>
            <person name="Hebert L."/>
            <person name="Moumen B."/>
        </authorList>
    </citation>
    <scope>NUCLEOTIDE SEQUENCE [LARGE SCALE GENOMIC DNA]</scope>
    <source>
        <strain evidence="3">OVI</strain>
    </source>
</reference>
<dbReference type="Pfam" id="PF24466">
    <property type="entry name" value="DUF7578"/>
    <property type="match status" value="1"/>
</dbReference>
<dbReference type="VEuPathDB" id="TriTrypDB:TEOVI_000218600"/>
<feature type="domain" description="DUF7578" evidence="2">
    <location>
        <begin position="77"/>
        <end position="118"/>
    </location>
</feature>
<dbReference type="InterPro" id="IPR056000">
    <property type="entry name" value="DUF7578"/>
</dbReference>
<evidence type="ECO:0000256" key="1">
    <source>
        <dbReference type="SAM" id="MobiDB-lite"/>
    </source>
</evidence>
<keyword evidence="4" id="KW-1185">Reference proteome</keyword>
<protein>
    <recommendedName>
        <fullName evidence="2">DUF7578 domain-containing protein</fullName>
    </recommendedName>
</protein>
<evidence type="ECO:0000259" key="2">
    <source>
        <dbReference type="Pfam" id="PF24466"/>
    </source>
</evidence>
<gene>
    <name evidence="3" type="ORF">TEOVI_000218600</name>
</gene>
<evidence type="ECO:0000313" key="4">
    <source>
        <dbReference type="Proteomes" id="UP000195570"/>
    </source>
</evidence>
<dbReference type="AlphaFoldDB" id="A0A1G4IER0"/>
<dbReference type="EMBL" id="CZPT02001504">
    <property type="protein sequence ID" value="SCU70612.1"/>
    <property type="molecule type" value="Genomic_DNA"/>
</dbReference>
<comment type="caution">
    <text evidence="3">The sequence shown here is derived from an EMBL/GenBank/DDBJ whole genome shotgun (WGS) entry which is preliminary data.</text>
</comment>
<dbReference type="Proteomes" id="UP000195570">
    <property type="component" value="Unassembled WGS sequence"/>
</dbReference>
<organism evidence="3 4">
    <name type="scientific">Trypanosoma equiperdum</name>
    <dbReference type="NCBI Taxonomy" id="5694"/>
    <lineage>
        <taxon>Eukaryota</taxon>
        <taxon>Discoba</taxon>
        <taxon>Euglenozoa</taxon>
        <taxon>Kinetoplastea</taxon>
        <taxon>Metakinetoplastina</taxon>
        <taxon>Trypanosomatida</taxon>
        <taxon>Trypanosomatidae</taxon>
        <taxon>Trypanosoma</taxon>
    </lineage>
</organism>
<name>A0A1G4IER0_TRYEQ</name>